<keyword evidence="9 10" id="KW-0234">DNA repair</keyword>
<dbReference type="GO" id="GO:0000731">
    <property type="term" value="P:DNA synthesis involved in DNA repair"/>
    <property type="evidence" value="ECO:0007669"/>
    <property type="project" value="TreeGrafter"/>
</dbReference>
<dbReference type="GO" id="GO:0005737">
    <property type="term" value="C:cytoplasm"/>
    <property type="evidence" value="ECO:0007669"/>
    <property type="project" value="UniProtKB-SubCell"/>
</dbReference>
<dbReference type="InterPro" id="IPR042174">
    <property type="entry name" value="RecF_2"/>
</dbReference>
<evidence type="ECO:0000256" key="2">
    <source>
        <dbReference type="ARBA" id="ARBA00008016"/>
    </source>
</evidence>
<gene>
    <name evidence="9 12" type="primary">recF</name>
    <name evidence="12" type="ORF">Cva_00516</name>
</gene>
<keyword evidence="6 9" id="KW-0547">Nucleotide-binding</keyword>
<dbReference type="PROSITE" id="PS00618">
    <property type="entry name" value="RECF_2"/>
    <property type="match status" value="1"/>
</dbReference>
<dbReference type="EMBL" id="BBVC01000020">
    <property type="protein sequence ID" value="GAO97876.1"/>
    <property type="molecule type" value="Genomic_DNA"/>
</dbReference>
<evidence type="ECO:0000256" key="3">
    <source>
        <dbReference type="ARBA" id="ARBA00020170"/>
    </source>
</evidence>
<dbReference type="HAMAP" id="MF_00365">
    <property type="entry name" value="RecF"/>
    <property type="match status" value="1"/>
</dbReference>
<evidence type="ECO:0000259" key="11">
    <source>
        <dbReference type="Pfam" id="PF02463"/>
    </source>
</evidence>
<dbReference type="GO" id="GO:0003697">
    <property type="term" value="F:single-stranded DNA binding"/>
    <property type="evidence" value="ECO:0007669"/>
    <property type="project" value="UniProtKB-UniRule"/>
</dbReference>
<dbReference type="NCBIfam" id="TIGR00611">
    <property type="entry name" value="recf"/>
    <property type="match status" value="1"/>
</dbReference>
<dbReference type="Gene3D" id="3.40.50.300">
    <property type="entry name" value="P-loop containing nucleotide triphosphate hydrolases"/>
    <property type="match status" value="1"/>
</dbReference>
<organism evidence="12 13">
    <name type="scientific">Caedimonas varicaedens</name>
    <dbReference type="NCBI Taxonomy" id="1629334"/>
    <lineage>
        <taxon>Bacteria</taxon>
        <taxon>Pseudomonadati</taxon>
        <taxon>Pseudomonadota</taxon>
        <taxon>Alphaproteobacteria</taxon>
        <taxon>Holosporales</taxon>
        <taxon>Caedimonadaceae</taxon>
        <taxon>Caedimonas</taxon>
    </lineage>
</organism>
<dbReference type="AlphaFoldDB" id="A0A0K8MBI8"/>
<dbReference type="Gene3D" id="1.20.1050.90">
    <property type="entry name" value="RecF/RecN/SMC, N-terminal domain"/>
    <property type="match status" value="1"/>
</dbReference>
<dbReference type="OrthoDB" id="9803889at2"/>
<name>A0A0K8MBI8_9PROT</name>
<evidence type="ECO:0000256" key="1">
    <source>
        <dbReference type="ARBA" id="ARBA00004496"/>
    </source>
</evidence>
<evidence type="ECO:0000256" key="8">
    <source>
        <dbReference type="ARBA" id="ARBA00023125"/>
    </source>
</evidence>
<dbReference type="SUPFAM" id="SSF52540">
    <property type="entry name" value="P-loop containing nucleoside triphosphate hydrolases"/>
    <property type="match status" value="1"/>
</dbReference>
<accession>A0A0K8MBI8</accession>
<evidence type="ECO:0000313" key="12">
    <source>
        <dbReference type="EMBL" id="GAO97876.1"/>
    </source>
</evidence>
<dbReference type="PANTHER" id="PTHR32182:SF0">
    <property type="entry name" value="DNA REPLICATION AND REPAIR PROTEIN RECF"/>
    <property type="match status" value="1"/>
</dbReference>
<keyword evidence="8 9" id="KW-0238">DNA-binding</keyword>
<dbReference type="InterPro" id="IPR018078">
    <property type="entry name" value="DNA-binding_RecF_CS"/>
</dbReference>
<keyword evidence="13" id="KW-1185">Reference proteome</keyword>
<dbReference type="Pfam" id="PF02463">
    <property type="entry name" value="SMC_N"/>
    <property type="match status" value="1"/>
</dbReference>
<dbReference type="GO" id="GO:0006260">
    <property type="term" value="P:DNA replication"/>
    <property type="evidence" value="ECO:0007669"/>
    <property type="project" value="UniProtKB-UniRule"/>
</dbReference>
<dbReference type="InterPro" id="IPR027417">
    <property type="entry name" value="P-loop_NTPase"/>
</dbReference>
<protein>
    <recommendedName>
        <fullName evidence="3 9">DNA replication and repair protein RecF</fullName>
    </recommendedName>
</protein>
<proteinExistence type="inferred from homology"/>
<comment type="caution">
    <text evidence="12">The sequence shown here is derived from an EMBL/GenBank/DDBJ whole genome shotgun (WGS) entry which is preliminary data.</text>
</comment>
<dbReference type="STRING" id="1629334.Cva_00516"/>
<dbReference type="Proteomes" id="UP000036771">
    <property type="component" value="Unassembled WGS sequence"/>
</dbReference>
<evidence type="ECO:0000256" key="4">
    <source>
        <dbReference type="ARBA" id="ARBA00022490"/>
    </source>
</evidence>
<evidence type="ECO:0000256" key="7">
    <source>
        <dbReference type="ARBA" id="ARBA00022840"/>
    </source>
</evidence>
<keyword evidence="7 9" id="KW-0067">ATP-binding</keyword>
<keyword evidence="5 9" id="KW-0235">DNA replication</keyword>
<sequence>MYGLTRLVLTDFRNYRSMHLTCDPRPVVLTGFNGAGKTNVLEAISFLSPGRGLRRAKLNEVTHRGEHEEQKKDFLRLWGVAGTLYSPQGTWDIGTALDVQDGKERRLVKIGGELLKSQNLLSDYIHVLWLTPQMDRLFQEGGTTRRRFLDRLVYSFDSAHASRVTRYEHYMRERGRLLKYGGTDSHWFEALEAKMSAEGVAICAARLQFIERLRQEKAWTLGIFPQAELALTGQMESWLMEYSALETEERFREALKSFRRQDRESGSASFGPHRSDFTATYREKNCEASFCSTGEQKALLISIVFATARLQSLQGTGVTLMLLDEIIAHLDEKRREALFEEILLLKIQAWMTGTDPELFKPFQKQVQHLRIENAMIYSAEN</sequence>
<dbReference type="InterPro" id="IPR003395">
    <property type="entry name" value="RecF/RecN/SMC_N"/>
</dbReference>
<dbReference type="PROSITE" id="PS00617">
    <property type="entry name" value="RECF_1"/>
    <property type="match status" value="1"/>
</dbReference>
<keyword evidence="9 10" id="KW-0227">DNA damage</keyword>
<evidence type="ECO:0000256" key="5">
    <source>
        <dbReference type="ARBA" id="ARBA00022705"/>
    </source>
</evidence>
<comment type="function">
    <text evidence="9 10">The RecF protein is involved in DNA metabolism; it is required for DNA replication and normal SOS inducibility. RecF binds preferentially to single-stranded, linear DNA. It also seems to bind ATP.</text>
</comment>
<dbReference type="GO" id="GO:0006302">
    <property type="term" value="P:double-strand break repair"/>
    <property type="evidence" value="ECO:0007669"/>
    <property type="project" value="TreeGrafter"/>
</dbReference>
<comment type="similarity">
    <text evidence="2 9 10">Belongs to the RecF family.</text>
</comment>
<evidence type="ECO:0000256" key="9">
    <source>
        <dbReference type="HAMAP-Rule" id="MF_00365"/>
    </source>
</evidence>
<reference evidence="12 13" key="1">
    <citation type="submission" date="2015-03" db="EMBL/GenBank/DDBJ databases">
        <title>Caedibacter varicaedens, whole genome shotgun sequence.</title>
        <authorList>
            <person name="Suzuki H."/>
            <person name="Dapper A.L."/>
            <person name="Gibson A.K."/>
            <person name="Jackson C."/>
            <person name="Lee H."/>
            <person name="Pejaver V.R."/>
            <person name="Doak T."/>
            <person name="Lynch M."/>
        </authorList>
    </citation>
    <scope>NUCLEOTIDE SEQUENCE [LARGE SCALE GENOMIC DNA]</scope>
</reference>
<evidence type="ECO:0000313" key="13">
    <source>
        <dbReference type="Proteomes" id="UP000036771"/>
    </source>
</evidence>
<evidence type="ECO:0000256" key="10">
    <source>
        <dbReference type="RuleBase" id="RU000578"/>
    </source>
</evidence>
<dbReference type="GO" id="GO:0009432">
    <property type="term" value="P:SOS response"/>
    <property type="evidence" value="ECO:0007669"/>
    <property type="project" value="UniProtKB-UniRule"/>
</dbReference>
<evidence type="ECO:0000256" key="6">
    <source>
        <dbReference type="ARBA" id="ARBA00022741"/>
    </source>
</evidence>
<comment type="subcellular location">
    <subcellularLocation>
        <location evidence="1 9 10">Cytoplasm</location>
    </subcellularLocation>
</comment>
<dbReference type="PANTHER" id="PTHR32182">
    <property type="entry name" value="DNA REPLICATION AND REPAIR PROTEIN RECF"/>
    <property type="match status" value="1"/>
</dbReference>
<dbReference type="InterPro" id="IPR001238">
    <property type="entry name" value="DNA-binding_RecF"/>
</dbReference>
<feature type="domain" description="RecF/RecN/SMC N-terminal" evidence="11">
    <location>
        <begin position="4"/>
        <end position="364"/>
    </location>
</feature>
<dbReference type="GO" id="GO:0005524">
    <property type="term" value="F:ATP binding"/>
    <property type="evidence" value="ECO:0007669"/>
    <property type="project" value="UniProtKB-UniRule"/>
</dbReference>
<keyword evidence="4 9" id="KW-0963">Cytoplasm</keyword>
<feature type="binding site" evidence="9">
    <location>
        <begin position="31"/>
        <end position="38"/>
    </location>
    <ligand>
        <name>ATP</name>
        <dbReference type="ChEBI" id="CHEBI:30616"/>
    </ligand>
</feature>
<keyword evidence="9 10" id="KW-0742">SOS response</keyword>